<dbReference type="KEGG" id="dai:Desaci_3963"/>
<gene>
    <name evidence="1" type="ordered locus">Desaci_3963</name>
</gene>
<accession>I4DAK8</accession>
<dbReference type="Proteomes" id="UP000002892">
    <property type="component" value="Chromosome"/>
</dbReference>
<reference evidence="1 2" key="1">
    <citation type="journal article" date="2012" name="J. Bacteriol.">
        <title>Complete genome sequences of Desulfosporosinus orientis DSM765T, Desulfosporosinus youngiae DSM17734T, Desulfosporosinus meridiei DSM13257T, and Desulfosporosinus acidiphilus DSM22704T.</title>
        <authorList>
            <person name="Pester M."/>
            <person name="Brambilla E."/>
            <person name="Alazard D."/>
            <person name="Rattei T."/>
            <person name="Weinmaier T."/>
            <person name="Han J."/>
            <person name="Lucas S."/>
            <person name="Lapidus A."/>
            <person name="Cheng J.F."/>
            <person name="Goodwin L."/>
            <person name="Pitluck S."/>
            <person name="Peters L."/>
            <person name="Ovchinnikova G."/>
            <person name="Teshima H."/>
            <person name="Detter J.C."/>
            <person name="Han C.S."/>
            <person name="Tapia R."/>
            <person name="Land M.L."/>
            <person name="Hauser L."/>
            <person name="Kyrpides N.C."/>
            <person name="Ivanova N.N."/>
            <person name="Pagani I."/>
            <person name="Huntmann M."/>
            <person name="Wei C.L."/>
            <person name="Davenport K.W."/>
            <person name="Daligault H."/>
            <person name="Chain P.S."/>
            <person name="Chen A."/>
            <person name="Mavromatis K."/>
            <person name="Markowitz V."/>
            <person name="Szeto E."/>
            <person name="Mikhailova N."/>
            <person name="Pati A."/>
            <person name="Wagner M."/>
            <person name="Woyke T."/>
            <person name="Ollivier B."/>
            <person name="Klenk H.P."/>
            <person name="Spring S."/>
            <person name="Loy A."/>
        </authorList>
    </citation>
    <scope>NUCLEOTIDE SEQUENCE [LARGE SCALE GENOMIC DNA]</scope>
    <source>
        <strain evidence="2">DSM 22704 / JCM 16185 / SJ4</strain>
    </source>
</reference>
<dbReference type="AlphaFoldDB" id="I4DAK8"/>
<name>I4DAK8_DESAJ</name>
<dbReference type="HOGENOM" id="CLU_1966973_0_0_9"/>
<dbReference type="RefSeq" id="WP_014828819.1">
    <property type="nucleotide sequence ID" value="NC_018068.1"/>
</dbReference>
<protein>
    <submittedName>
        <fullName evidence="1">Uncharacterized protein</fullName>
    </submittedName>
</protein>
<evidence type="ECO:0000313" key="1">
    <source>
        <dbReference type="EMBL" id="AFM42832.1"/>
    </source>
</evidence>
<evidence type="ECO:0000313" key="2">
    <source>
        <dbReference type="Proteomes" id="UP000002892"/>
    </source>
</evidence>
<organism evidence="1 2">
    <name type="scientific">Desulfosporosinus acidiphilus (strain DSM 22704 / JCM 16185 / SJ4)</name>
    <dbReference type="NCBI Taxonomy" id="646529"/>
    <lineage>
        <taxon>Bacteria</taxon>
        <taxon>Bacillati</taxon>
        <taxon>Bacillota</taxon>
        <taxon>Clostridia</taxon>
        <taxon>Eubacteriales</taxon>
        <taxon>Desulfitobacteriaceae</taxon>
        <taxon>Desulfosporosinus</taxon>
    </lineage>
</organism>
<proteinExistence type="predicted"/>
<keyword evidence="2" id="KW-1185">Reference proteome</keyword>
<sequence>MQVSKLRIMLDMYSEVELRLIIYRCLSHKPRPPLVTPRFKSINDAEQWLVENGYNSQYYTVFGKNRFDYLAGCRIYYSYDEKKYFEKYLNLMSNLKDMSQEEESQLRECIEHIWIIAITEKLKIILI</sequence>
<dbReference type="EMBL" id="CP003639">
    <property type="protein sequence ID" value="AFM42832.1"/>
    <property type="molecule type" value="Genomic_DNA"/>
</dbReference>